<evidence type="ECO:0000259" key="6">
    <source>
        <dbReference type="Pfam" id="PF12698"/>
    </source>
</evidence>
<keyword evidence="5" id="KW-0472">Membrane</keyword>
<comment type="subcellular location">
    <subcellularLocation>
        <location evidence="1">Cell membrane</location>
        <topology evidence="1">Multi-pass membrane protein</topology>
    </subcellularLocation>
</comment>
<evidence type="ECO:0000256" key="4">
    <source>
        <dbReference type="ARBA" id="ARBA00022989"/>
    </source>
</evidence>
<gene>
    <name evidence="7" type="ORF">TW71_16325</name>
</gene>
<accession>A0A837G4A5</accession>
<dbReference type="RefSeq" id="WP_045986605.1">
    <property type="nucleotide sequence ID" value="NZ_CP063051.1"/>
</dbReference>
<sequence length="386" mass="43044">MSDLFATQWRILQRDRWLISCLTWIPLILVVSIWAIFSQGIARDLPIGVIDLSHSQLSRQLSRDYDATATLSVTHHFADVAEAKQALVSSQVYAYVVIPDNFNKDIYRDLPPEVSAFYNSQTILIGKLIGSALVQAQATFNARIDASKALAKGNSTVGSAVGTALPVQTQITPLFNKNANYAQFLVSAIVPALWQIIIVVSTILVLAANHRDRGLTQWLQSDPTTQWFHTLLPYFPVFMVQGFTFLCWFYLGFDWPMNGSLLVLMFAQGLTVMACMIMGSFFFFLTLDPARAMSFAGAFTAPSFAFMGITFPVTDMNSLAQFWRSLLPISHYIEAQVSQVSYGQFWVNTALGLLPMSGYLLPALISVLLIKKHLSRHNSLYSQEAK</sequence>
<evidence type="ECO:0000256" key="2">
    <source>
        <dbReference type="ARBA" id="ARBA00022475"/>
    </source>
</evidence>
<dbReference type="PANTHER" id="PTHR30294:SF47">
    <property type="entry name" value="INNER MEMBRANE TRANSPORT PERMEASE YHHJ"/>
    <property type="match status" value="1"/>
</dbReference>
<dbReference type="EMBL" id="JXXR01000017">
    <property type="protein sequence ID" value="KJY70434.1"/>
    <property type="molecule type" value="Genomic_DNA"/>
</dbReference>
<evidence type="ECO:0000256" key="1">
    <source>
        <dbReference type="ARBA" id="ARBA00004651"/>
    </source>
</evidence>
<proteinExistence type="predicted"/>
<reference evidence="7" key="1">
    <citation type="journal article" date="2015" name="BMC Genomics">
        <title>Genome mining reveals unlocked bioactive potential of marine Gram-negative bacteria.</title>
        <authorList>
            <person name="Machado H."/>
            <person name="Sonnenschein E.C."/>
            <person name="Melchiorsen J."/>
            <person name="Gram L."/>
        </authorList>
    </citation>
    <scope>NUCLEOTIDE SEQUENCE</scope>
    <source>
        <strain evidence="7">S2052</strain>
    </source>
</reference>
<dbReference type="Pfam" id="PF12698">
    <property type="entry name" value="ABC2_membrane_3"/>
    <property type="match status" value="1"/>
</dbReference>
<comment type="caution">
    <text evidence="7">The sequence shown here is derived from an EMBL/GenBank/DDBJ whole genome shotgun (WGS) entry which is preliminary data.</text>
</comment>
<dbReference type="InterPro" id="IPR051449">
    <property type="entry name" value="ABC-2_transporter_component"/>
</dbReference>
<dbReference type="InterPro" id="IPR013525">
    <property type="entry name" value="ABC2_TM"/>
</dbReference>
<keyword evidence="3" id="KW-0812">Transmembrane</keyword>
<protein>
    <submittedName>
        <fullName evidence="7">Multidrug ABC transporter permease</fullName>
    </submittedName>
</protein>
<name>A0A837G4A5_9VIBR</name>
<dbReference type="GO" id="GO:0005886">
    <property type="term" value="C:plasma membrane"/>
    <property type="evidence" value="ECO:0007669"/>
    <property type="project" value="UniProtKB-SubCell"/>
</dbReference>
<organism evidence="7">
    <name type="scientific">Vibrio coralliilyticus</name>
    <dbReference type="NCBI Taxonomy" id="190893"/>
    <lineage>
        <taxon>Bacteria</taxon>
        <taxon>Pseudomonadati</taxon>
        <taxon>Pseudomonadota</taxon>
        <taxon>Gammaproteobacteria</taxon>
        <taxon>Vibrionales</taxon>
        <taxon>Vibrionaceae</taxon>
        <taxon>Vibrio</taxon>
    </lineage>
</organism>
<feature type="domain" description="ABC-2 type transporter transmembrane" evidence="6">
    <location>
        <begin position="16"/>
        <end position="357"/>
    </location>
</feature>
<evidence type="ECO:0000256" key="5">
    <source>
        <dbReference type="ARBA" id="ARBA00023136"/>
    </source>
</evidence>
<evidence type="ECO:0000256" key="3">
    <source>
        <dbReference type="ARBA" id="ARBA00022692"/>
    </source>
</evidence>
<dbReference type="AlphaFoldDB" id="A0A837G4A5"/>
<dbReference type="PANTHER" id="PTHR30294">
    <property type="entry name" value="MEMBRANE COMPONENT OF ABC TRANSPORTER YHHJ-RELATED"/>
    <property type="match status" value="1"/>
</dbReference>
<keyword evidence="2" id="KW-1003">Cell membrane</keyword>
<dbReference type="GO" id="GO:0140359">
    <property type="term" value="F:ABC-type transporter activity"/>
    <property type="evidence" value="ECO:0007669"/>
    <property type="project" value="InterPro"/>
</dbReference>
<evidence type="ECO:0000313" key="7">
    <source>
        <dbReference type="EMBL" id="KJY70434.1"/>
    </source>
</evidence>
<dbReference type="Gene3D" id="3.40.1710.10">
    <property type="entry name" value="abc type-2 transporter like domain"/>
    <property type="match status" value="1"/>
</dbReference>
<keyword evidence="4" id="KW-1133">Transmembrane helix</keyword>